<organism evidence="1">
    <name type="scientific">marine sediment metagenome</name>
    <dbReference type="NCBI Taxonomy" id="412755"/>
    <lineage>
        <taxon>unclassified sequences</taxon>
        <taxon>metagenomes</taxon>
        <taxon>ecological metagenomes</taxon>
    </lineage>
</organism>
<evidence type="ECO:0000313" key="1">
    <source>
        <dbReference type="EMBL" id="GAH58125.1"/>
    </source>
</evidence>
<dbReference type="EMBL" id="BARU01023865">
    <property type="protein sequence ID" value="GAH58125.1"/>
    <property type="molecule type" value="Genomic_DNA"/>
</dbReference>
<feature type="non-terminal residue" evidence="1">
    <location>
        <position position="1"/>
    </location>
</feature>
<gene>
    <name evidence="1" type="ORF">S03H2_38689</name>
</gene>
<accession>X1HM56</accession>
<reference evidence="1" key="1">
    <citation type="journal article" date="2014" name="Front. Microbiol.">
        <title>High frequency of phylogenetically diverse reductive dehalogenase-homologous genes in deep subseafloor sedimentary metagenomes.</title>
        <authorList>
            <person name="Kawai M."/>
            <person name="Futagami T."/>
            <person name="Toyoda A."/>
            <person name="Takaki Y."/>
            <person name="Nishi S."/>
            <person name="Hori S."/>
            <person name="Arai W."/>
            <person name="Tsubouchi T."/>
            <person name="Morono Y."/>
            <person name="Uchiyama I."/>
            <person name="Ito T."/>
            <person name="Fujiyama A."/>
            <person name="Inagaki F."/>
            <person name="Takami H."/>
        </authorList>
    </citation>
    <scope>NUCLEOTIDE SEQUENCE</scope>
    <source>
        <strain evidence="1">Expedition CK06-06</strain>
    </source>
</reference>
<sequence length="152" mass="17738">QNLNLVTGLSRYEENAKRHVIEGASDILIRNIDLPKNDSAKRNNKRAMDGLKALKNDKVGVENVYSKIRRIFDHYIEQGEQQRKQAYESLKTEFEARIQQAVKQQLGSFAGIKVDVERQPQFQEEWYKLQAQLNLQYIKLLDEYKQELSALA</sequence>
<proteinExistence type="predicted"/>
<dbReference type="AlphaFoldDB" id="X1HM56"/>
<comment type="caution">
    <text evidence="1">The sequence shown here is derived from an EMBL/GenBank/DDBJ whole genome shotgun (WGS) entry which is preliminary data.</text>
</comment>
<protein>
    <submittedName>
        <fullName evidence="1">Uncharacterized protein</fullName>
    </submittedName>
</protein>
<name>X1HM56_9ZZZZ</name>